<keyword evidence="9 16" id="KW-0067">ATP-binding</keyword>
<evidence type="ECO:0000256" key="18">
    <source>
        <dbReference type="SAM" id="SignalP"/>
    </source>
</evidence>
<evidence type="ECO:0000256" key="6">
    <source>
        <dbReference type="ARBA" id="ARBA00022741"/>
    </source>
</evidence>
<dbReference type="InterPro" id="IPR000719">
    <property type="entry name" value="Prot_kinase_dom"/>
</dbReference>
<evidence type="ECO:0000256" key="11">
    <source>
        <dbReference type="ARBA" id="ARBA00023016"/>
    </source>
</evidence>
<keyword evidence="13" id="KW-0834">Unfolded protein response</keyword>
<evidence type="ECO:0000256" key="13">
    <source>
        <dbReference type="ARBA" id="ARBA00023230"/>
    </source>
</evidence>
<keyword evidence="12" id="KW-0325">Glycoprotein</keyword>
<dbReference type="Gene3D" id="3.30.200.20">
    <property type="entry name" value="Phosphorylase Kinase, domain 1"/>
    <property type="match status" value="1"/>
</dbReference>
<organism evidence="20 21">
    <name type="scientific">Popillia japonica</name>
    <name type="common">Japanese beetle</name>
    <dbReference type="NCBI Taxonomy" id="7064"/>
    <lineage>
        <taxon>Eukaryota</taxon>
        <taxon>Metazoa</taxon>
        <taxon>Ecdysozoa</taxon>
        <taxon>Arthropoda</taxon>
        <taxon>Hexapoda</taxon>
        <taxon>Insecta</taxon>
        <taxon>Pterygota</taxon>
        <taxon>Neoptera</taxon>
        <taxon>Endopterygota</taxon>
        <taxon>Coleoptera</taxon>
        <taxon>Polyphaga</taxon>
        <taxon>Scarabaeiformia</taxon>
        <taxon>Scarabaeidae</taxon>
        <taxon>Rutelinae</taxon>
        <taxon>Popillia</taxon>
    </lineage>
</organism>
<evidence type="ECO:0000256" key="9">
    <source>
        <dbReference type="ARBA" id="ARBA00022840"/>
    </source>
</evidence>
<evidence type="ECO:0000256" key="5">
    <source>
        <dbReference type="ARBA" id="ARBA00022679"/>
    </source>
</evidence>
<evidence type="ECO:0000256" key="1">
    <source>
        <dbReference type="ARBA" id="ARBA00004115"/>
    </source>
</evidence>
<dbReference type="InterPro" id="IPR017441">
    <property type="entry name" value="Protein_kinase_ATP_BS"/>
</dbReference>
<dbReference type="PROSITE" id="PS00107">
    <property type="entry name" value="PROTEIN_KINASE_ATP"/>
    <property type="match status" value="1"/>
</dbReference>
<comment type="subcellular location">
    <subcellularLocation>
        <location evidence="1">Endoplasmic reticulum membrane</location>
        <topology evidence="1">Single-pass type I membrane protein</topology>
    </subcellularLocation>
</comment>
<evidence type="ECO:0000256" key="3">
    <source>
        <dbReference type="ARBA" id="ARBA00022527"/>
    </source>
</evidence>
<feature type="region of interest" description="Disordered" evidence="17">
    <location>
        <begin position="582"/>
        <end position="624"/>
    </location>
</feature>
<dbReference type="EC" id="2.7.11.1" evidence="2"/>
<dbReference type="GO" id="GO:0005789">
    <property type="term" value="C:endoplasmic reticulum membrane"/>
    <property type="evidence" value="ECO:0007669"/>
    <property type="project" value="UniProtKB-SubCell"/>
</dbReference>
<dbReference type="InterPro" id="IPR011009">
    <property type="entry name" value="Kinase-like_dom_sf"/>
</dbReference>
<keyword evidence="21" id="KW-1185">Reference proteome</keyword>
<dbReference type="PROSITE" id="PS50011">
    <property type="entry name" value="PROTEIN_KINASE_DOM"/>
    <property type="match status" value="1"/>
</dbReference>
<dbReference type="InterPro" id="IPR015943">
    <property type="entry name" value="WD40/YVTN_repeat-like_dom_sf"/>
</dbReference>
<evidence type="ECO:0000256" key="16">
    <source>
        <dbReference type="PROSITE-ProRule" id="PRU10141"/>
    </source>
</evidence>
<dbReference type="Gene3D" id="2.130.10.10">
    <property type="entry name" value="YVTN repeat-like/Quinoprotein amine dehydrogenase"/>
    <property type="match status" value="1"/>
</dbReference>
<evidence type="ECO:0000256" key="15">
    <source>
        <dbReference type="ARBA" id="ARBA00041500"/>
    </source>
</evidence>
<keyword evidence="8" id="KW-0256">Endoplasmic reticulum</keyword>
<evidence type="ECO:0000256" key="17">
    <source>
        <dbReference type="SAM" id="MobiDB-lite"/>
    </source>
</evidence>
<evidence type="ECO:0000259" key="19">
    <source>
        <dbReference type="PROSITE" id="PS50011"/>
    </source>
</evidence>
<feature type="binding site" evidence="16">
    <location>
        <position position="497"/>
    </location>
    <ligand>
        <name>ATP</name>
        <dbReference type="ChEBI" id="CHEBI:30616"/>
    </ligand>
</feature>
<keyword evidence="3" id="KW-0723">Serine/threonine-protein kinase</keyword>
<dbReference type="PROSITE" id="PS00108">
    <property type="entry name" value="PROTEIN_KINASE_ST"/>
    <property type="match status" value="1"/>
</dbReference>
<evidence type="ECO:0000256" key="14">
    <source>
        <dbReference type="ARBA" id="ARBA00037982"/>
    </source>
</evidence>
<sequence>MFVRIAKVFVVLLVHMYVISSVAENIGQLPHCVEDTEHGLLIVSTLDGKVSALNSSGSLLWQVDTGTLLKSNIHNIELANNAEWIRLIPSLTGGLYKFNGKTIDAIPISADSLLKSSFFYSPDLIIAGGKEVKTYGIGLHSGHLFYTCSLLGCQNETNFDGEIDNVLIIERNTLTVRAHEPRTGNERWNFSVGHHNLKIPSVSCLNVDNKMINFNVTAILPEGLLVTTKLEDKSQILWQYKFDVPIVNVWLWNGRRLSVVDVFDVPVAQDTKLDISPAIYLAMHNKQLYIHESTRMLDIIQSSVHPQLDVRSNSKSITKIPWKPIPASSGAITKTGEQDVTALSVLYNSEYVNGNGYYLYADVDSDNKGDYICSDNTTKDNSSKDAANSIVASLQNNWYWAYAVLLLITAMTVYLVYDQKPFVLLVQKEKSQEQKLLLPSPAAVHNPIPEPLLDPIQKTYVSNYESTFETIGSLGRGGFGVVFEAKQKVDECSYAIKRITLPDSNAKDHVLREVKALATLDHRNIVRYYNSWFEKPPVGWKYQCDKKYADTESEEEEETEASSYSKVSHKRSNSTVIDMSIISEPVKPDNSTSDFDISFRNSTRSGVPDQTKSESEDTEESSNSKLIVEKRNDAGKIYLYIQMQLCKPDSLQDWLFHNRCRTKSDIVPIFRQILNAVQYIHSKGLIHRDLKPNNIFFSLENDVKVGDFGLVATTNDNADDWGGNITSLQSHTKGVGTQLYMSPEQLEKKRYNLKVDIYSLGVILFELLVPFKTEMERRETLMNLRERKYPNGFQQSFPDEYRLLEKMLSHNPDVRPLTEQIKKTSPFTPTC</sequence>
<dbReference type="Proteomes" id="UP001458880">
    <property type="component" value="Unassembled WGS sequence"/>
</dbReference>
<dbReference type="SUPFAM" id="SSF56112">
    <property type="entry name" value="Protein kinase-like (PK-like)"/>
    <property type="match status" value="1"/>
</dbReference>
<dbReference type="GO" id="GO:0005634">
    <property type="term" value="C:nucleus"/>
    <property type="evidence" value="ECO:0007669"/>
    <property type="project" value="TreeGrafter"/>
</dbReference>
<keyword evidence="4" id="KW-0597">Phosphoprotein</keyword>
<dbReference type="InterPro" id="IPR008271">
    <property type="entry name" value="Ser/Thr_kinase_AS"/>
</dbReference>
<reference evidence="20 21" key="1">
    <citation type="journal article" date="2024" name="BMC Genomics">
        <title>De novo assembly and annotation of Popillia japonica's genome with initial clues to its potential as an invasive pest.</title>
        <authorList>
            <person name="Cucini C."/>
            <person name="Boschi S."/>
            <person name="Funari R."/>
            <person name="Cardaioli E."/>
            <person name="Iannotti N."/>
            <person name="Marturano G."/>
            <person name="Paoli F."/>
            <person name="Bruttini M."/>
            <person name="Carapelli A."/>
            <person name="Frati F."/>
            <person name="Nardi F."/>
        </authorList>
    </citation>
    <scope>NUCLEOTIDE SEQUENCE [LARGE SCALE GENOMIC DNA]</scope>
    <source>
        <strain evidence="20">DMR45628</strain>
    </source>
</reference>
<keyword evidence="7 20" id="KW-0418">Kinase</keyword>
<protein>
    <recommendedName>
        <fullName evidence="2">non-specific serine/threonine protein kinase</fullName>
        <ecNumber evidence="2">2.7.11.1</ecNumber>
    </recommendedName>
    <alternativeName>
        <fullName evidence="15">PRKR-like endoplasmic reticulum kinase</fullName>
    </alternativeName>
</protein>
<proteinExistence type="inferred from homology"/>
<dbReference type="Pfam" id="PF00069">
    <property type="entry name" value="Pkinase"/>
    <property type="match status" value="2"/>
</dbReference>
<feature type="signal peptide" evidence="18">
    <location>
        <begin position="1"/>
        <end position="23"/>
    </location>
</feature>
<evidence type="ECO:0000313" key="21">
    <source>
        <dbReference type="Proteomes" id="UP001458880"/>
    </source>
</evidence>
<evidence type="ECO:0000256" key="2">
    <source>
        <dbReference type="ARBA" id="ARBA00012513"/>
    </source>
</evidence>
<keyword evidence="18" id="KW-0732">Signal</keyword>
<dbReference type="AlphaFoldDB" id="A0AAW1NEN3"/>
<keyword evidence="5" id="KW-0808">Transferase</keyword>
<dbReference type="FunFam" id="1.10.510.10:FF:000251">
    <property type="entry name" value="eukaryotic translation initiation factor 2-alpha kinase 3"/>
    <property type="match status" value="1"/>
</dbReference>
<dbReference type="GO" id="GO:0005524">
    <property type="term" value="F:ATP binding"/>
    <property type="evidence" value="ECO:0007669"/>
    <property type="project" value="UniProtKB-UniRule"/>
</dbReference>
<feature type="chain" id="PRO_5043676882" description="non-specific serine/threonine protein kinase" evidence="18">
    <location>
        <begin position="24"/>
        <end position="831"/>
    </location>
</feature>
<dbReference type="GO" id="GO:0006986">
    <property type="term" value="P:response to unfolded protein"/>
    <property type="evidence" value="ECO:0007669"/>
    <property type="project" value="UniProtKB-KW"/>
</dbReference>
<evidence type="ECO:0000256" key="12">
    <source>
        <dbReference type="ARBA" id="ARBA00023180"/>
    </source>
</evidence>
<dbReference type="SUPFAM" id="SSF50998">
    <property type="entry name" value="Quinoprotein alcohol dehydrogenase-like"/>
    <property type="match status" value="1"/>
</dbReference>
<feature type="compositionally biased region" description="Polar residues" evidence="17">
    <location>
        <begin position="589"/>
        <end position="610"/>
    </location>
</feature>
<evidence type="ECO:0000256" key="8">
    <source>
        <dbReference type="ARBA" id="ARBA00022824"/>
    </source>
</evidence>
<evidence type="ECO:0000313" key="20">
    <source>
        <dbReference type="EMBL" id="KAK9758884.1"/>
    </source>
</evidence>
<dbReference type="EMBL" id="JASPKY010000003">
    <property type="protein sequence ID" value="KAK9758884.1"/>
    <property type="molecule type" value="Genomic_DNA"/>
</dbReference>
<dbReference type="PANTHER" id="PTHR11042:SF91">
    <property type="entry name" value="EUKARYOTIC TRANSLATION INITIATION FACTOR 2-ALPHA KINASE"/>
    <property type="match status" value="1"/>
</dbReference>
<dbReference type="PANTHER" id="PTHR11042">
    <property type="entry name" value="EUKARYOTIC TRANSLATION INITIATION FACTOR 2-ALPHA KINASE EIF2-ALPHA KINASE -RELATED"/>
    <property type="match status" value="1"/>
</dbReference>
<dbReference type="InterPro" id="IPR050339">
    <property type="entry name" value="CC_SR_Kinase"/>
</dbReference>
<comment type="caution">
    <text evidence="20">The sequence shown here is derived from an EMBL/GenBank/DDBJ whole genome shotgun (WGS) entry which is preliminary data.</text>
</comment>
<feature type="domain" description="Protein kinase" evidence="19">
    <location>
        <begin position="468"/>
        <end position="828"/>
    </location>
</feature>
<name>A0AAW1NEN3_POPJA</name>
<evidence type="ECO:0000256" key="10">
    <source>
        <dbReference type="ARBA" id="ARBA00022845"/>
    </source>
</evidence>
<dbReference type="InterPro" id="IPR011047">
    <property type="entry name" value="Quinoprotein_ADH-like_sf"/>
</dbReference>
<keyword evidence="11" id="KW-0346">Stress response</keyword>
<dbReference type="SMART" id="SM00220">
    <property type="entry name" value="S_TKc"/>
    <property type="match status" value="1"/>
</dbReference>
<comment type="similarity">
    <text evidence="14">Belongs to the protein kinase superfamily. Ser/Thr protein kinase family. GCN2 subfamily.</text>
</comment>
<evidence type="ECO:0000256" key="4">
    <source>
        <dbReference type="ARBA" id="ARBA00022553"/>
    </source>
</evidence>
<dbReference type="Gene3D" id="1.10.510.10">
    <property type="entry name" value="Transferase(Phosphotransferase) domain 1"/>
    <property type="match status" value="1"/>
</dbReference>
<gene>
    <name evidence="20" type="ORF">QE152_g389</name>
</gene>
<evidence type="ECO:0000256" key="7">
    <source>
        <dbReference type="ARBA" id="ARBA00022777"/>
    </source>
</evidence>
<keyword evidence="10" id="KW-0810">Translation regulation</keyword>
<dbReference type="GO" id="GO:0004694">
    <property type="term" value="F:eukaryotic translation initiation factor 2alpha kinase activity"/>
    <property type="evidence" value="ECO:0007669"/>
    <property type="project" value="TreeGrafter"/>
</dbReference>
<accession>A0AAW1NEN3</accession>
<keyword evidence="6 16" id="KW-0547">Nucleotide-binding</keyword>